<organism evidence="2 3">
    <name type="scientific">Anisodus tanguticus</name>
    <dbReference type="NCBI Taxonomy" id="243964"/>
    <lineage>
        <taxon>Eukaryota</taxon>
        <taxon>Viridiplantae</taxon>
        <taxon>Streptophyta</taxon>
        <taxon>Embryophyta</taxon>
        <taxon>Tracheophyta</taxon>
        <taxon>Spermatophyta</taxon>
        <taxon>Magnoliopsida</taxon>
        <taxon>eudicotyledons</taxon>
        <taxon>Gunneridae</taxon>
        <taxon>Pentapetalae</taxon>
        <taxon>asterids</taxon>
        <taxon>lamiids</taxon>
        <taxon>Solanales</taxon>
        <taxon>Solanaceae</taxon>
        <taxon>Solanoideae</taxon>
        <taxon>Hyoscyameae</taxon>
        <taxon>Anisodus</taxon>
    </lineage>
</organism>
<dbReference type="EMBL" id="JAVYJV010000011">
    <property type="protein sequence ID" value="KAK4359428.1"/>
    <property type="molecule type" value="Genomic_DNA"/>
</dbReference>
<dbReference type="Proteomes" id="UP001291623">
    <property type="component" value="Unassembled WGS sequence"/>
</dbReference>
<sequence>MGRAMRTGRTELEEARKEARMAEHNRREALYKLKESEELARKYQGFLLKAKNGSKEQFEKEKLVVKDQDHAKEDNLLWELLKKKRKLGMGNGSSKPCGLALSQLKKLGPQTPHLGPSSPLRTVQMGTVCFP</sequence>
<evidence type="ECO:0000256" key="1">
    <source>
        <dbReference type="SAM" id="MobiDB-lite"/>
    </source>
</evidence>
<gene>
    <name evidence="2" type="ORF">RND71_021657</name>
</gene>
<proteinExistence type="predicted"/>
<feature type="region of interest" description="Disordered" evidence="1">
    <location>
        <begin position="1"/>
        <end position="23"/>
    </location>
</feature>
<dbReference type="AlphaFoldDB" id="A0AAE1RWX4"/>
<reference evidence="2" key="1">
    <citation type="submission" date="2023-12" db="EMBL/GenBank/DDBJ databases">
        <title>Genome assembly of Anisodus tanguticus.</title>
        <authorList>
            <person name="Wang Y.-J."/>
        </authorList>
    </citation>
    <scope>NUCLEOTIDE SEQUENCE</scope>
    <source>
        <strain evidence="2">KB-2021</strain>
        <tissue evidence="2">Leaf</tissue>
    </source>
</reference>
<evidence type="ECO:0000313" key="2">
    <source>
        <dbReference type="EMBL" id="KAK4359428.1"/>
    </source>
</evidence>
<protein>
    <submittedName>
        <fullName evidence="2">Uncharacterized protein</fullName>
    </submittedName>
</protein>
<evidence type="ECO:0000313" key="3">
    <source>
        <dbReference type="Proteomes" id="UP001291623"/>
    </source>
</evidence>
<keyword evidence="3" id="KW-1185">Reference proteome</keyword>
<feature type="compositionally biased region" description="Basic and acidic residues" evidence="1">
    <location>
        <begin position="8"/>
        <end position="23"/>
    </location>
</feature>
<name>A0AAE1RWX4_9SOLA</name>
<comment type="caution">
    <text evidence="2">The sequence shown here is derived from an EMBL/GenBank/DDBJ whole genome shotgun (WGS) entry which is preliminary data.</text>
</comment>
<accession>A0AAE1RWX4</accession>